<dbReference type="SMART" id="SM00849">
    <property type="entry name" value="Lactamase_B"/>
    <property type="match status" value="1"/>
</dbReference>
<keyword evidence="2" id="KW-0378">Hydrolase</keyword>
<evidence type="ECO:0000313" key="3">
    <source>
        <dbReference type="Proteomes" id="UP000295444"/>
    </source>
</evidence>
<dbReference type="PANTHER" id="PTHR46233">
    <property type="entry name" value="HYDROXYACYLGLUTATHIONE HYDROLASE GLOC"/>
    <property type="match status" value="1"/>
</dbReference>
<dbReference type="Pfam" id="PF00753">
    <property type="entry name" value="Lactamase_B"/>
    <property type="match status" value="1"/>
</dbReference>
<dbReference type="AlphaFoldDB" id="A0A4R6SDJ5"/>
<keyword evidence="3" id="KW-1185">Reference proteome</keyword>
<gene>
    <name evidence="2" type="ORF">EV186_103126</name>
</gene>
<dbReference type="Gene3D" id="3.60.15.10">
    <property type="entry name" value="Ribonuclease Z/Hydroxyacylglutathione hydrolase-like"/>
    <property type="match status" value="1"/>
</dbReference>
<feature type="domain" description="Metallo-beta-lactamase" evidence="1">
    <location>
        <begin position="26"/>
        <end position="190"/>
    </location>
</feature>
<dbReference type="Proteomes" id="UP000295444">
    <property type="component" value="Unassembled WGS sequence"/>
</dbReference>
<dbReference type="EMBL" id="SNXZ01000003">
    <property type="protein sequence ID" value="TDP97165.1"/>
    <property type="molecule type" value="Genomic_DNA"/>
</dbReference>
<dbReference type="GO" id="GO:0016787">
    <property type="term" value="F:hydrolase activity"/>
    <property type="evidence" value="ECO:0007669"/>
    <property type="project" value="UniProtKB-KW"/>
</dbReference>
<protein>
    <submittedName>
        <fullName evidence="2">Glyoxylase-like metal-dependent hydrolase (Beta-lactamase superfamily II)</fullName>
    </submittedName>
</protein>
<dbReference type="CDD" id="cd06262">
    <property type="entry name" value="metallo-hydrolase-like_MBL-fold"/>
    <property type="match status" value="1"/>
</dbReference>
<dbReference type="SUPFAM" id="SSF56281">
    <property type="entry name" value="Metallo-hydrolase/oxidoreductase"/>
    <property type="match status" value="1"/>
</dbReference>
<proteinExistence type="predicted"/>
<dbReference type="InterPro" id="IPR051453">
    <property type="entry name" value="MBL_Glyoxalase_II"/>
</dbReference>
<evidence type="ECO:0000259" key="1">
    <source>
        <dbReference type="SMART" id="SM00849"/>
    </source>
</evidence>
<dbReference type="InterPro" id="IPR001279">
    <property type="entry name" value="Metallo-B-lactamas"/>
</dbReference>
<dbReference type="OrthoDB" id="2971563at2"/>
<name>A0A4R6SDJ5_LABRH</name>
<dbReference type="RefSeq" id="WP_133850412.1">
    <property type="nucleotide sequence ID" value="NZ_SNXZ01000003.1"/>
</dbReference>
<comment type="caution">
    <text evidence="2">The sequence shown here is derived from an EMBL/GenBank/DDBJ whole genome shotgun (WGS) entry which is preliminary data.</text>
</comment>
<accession>A0A4R6SDJ5</accession>
<dbReference type="PANTHER" id="PTHR46233:SF4">
    <property type="entry name" value="METALLO-BETA-LACTAMASE DOMAIN-CONTAINING PROTEIN"/>
    <property type="match status" value="1"/>
</dbReference>
<evidence type="ECO:0000313" key="2">
    <source>
        <dbReference type="EMBL" id="TDP97165.1"/>
    </source>
</evidence>
<organism evidence="2 3">
    <name type="scientific">Labedaea rhizosphaerae</name>
    <dbReference type="NCBI Taxonomy" id="598644"/>
    <lineage>
        <taxon>Bacteria</taxon>
        <taxon>Bacillati</taxon>
        <taxon>Actinomycetota</taxon>
        <taxon>Actinomycetes</taxon>
        <taxon>Pseudonocardiales</taxon>
        <taxon>Pseudonocardiaceae</taxon>
        <taxon>Labedaea</taxon>
    </lineage>
</organism>
<reference evidence="2 3" key="1">
    <citation type="submission" date="2019-03" db="EMBL/GenBank/DDBJ databases">
        <title>Genomic Encyclopedia of Type Strains, Phase IV (KMG-IV): sequencing the most valuable type-strain genomes for metagenomic binning, comparative biology and taxonomic classification.</title>
        <authorList>
            <person name="Goeker M."/>
        </authorList>
    </citation>
    <scope>NUCLEOTIDE SEQUENCE [LARGE SCALE GENOMIC DNA]</scope>
    <source>
        <strain evidence="2 3">DSM 45361</strain>
    </source>
</reference>
<sequence length="211" mass="22075">MTGAVRVDKVVTSGQFHLDGGSWDVDNNVWLVGDDDEVLVIDAAHDAAAIAEAVGRRRVVAIACTHGHDDHVNAAPTLAELVGAPILLHRDDLVLWRMAHPDVEPHGVLADGDVIEVGGVAVQVLHTPGHAPGAVCLFAPDLGVVFSGDTLFQGGPGATGRSYSDFGTIIESIKDRLLTLPPATTVHTGHGDDTTIGAEAPHLDEWLARGH</sequence>
<dbReference type="InterPro" id="IPR036866">
    <property type="entry name" value="RibonucZ/Hydroxyglut_hydro"/>
</dbReference>